<feature type="domain" description="NAD-dependent epimerase/dehydratase" evidence="6">
    <location>
        <begin position="277"/>
        <end position="354"/>
    </location>
</feature>
<dbReference type="eggNOG" id="KOG1371">
    <property type="taxonomic scope" value="Eukaryota"/>
</dbReference>
<feature type="region of interest" description="Disordered" evidence="4">
    <location>
        <begin position="1"/>
        <end position="46"/>
    </location>
</feature>
<dbReference type="HOGENOM" id="CLU_484327_0_0_1"/>
<dbReference type="Gene3D" id="3.40.50.720">
    <property type="entry name" value="NAD(P)-binding Rossmann-like Domain"/>
    <property type="match status" value="2"/>
</dbReference>
<evidence type="ECO:0000256" key="3">
    <source>
        <dbReference type="ARBA" id="ARBA00023235"/>
    </source>
</evidence>
<sequence>MTAVPQPPLPCNAGAQEGDLASDELELESSEEEYNEEGRNTKASGRQQRMLLEATTAIQLNMVFTDQNCFHSGREIEGYEEVMQLGRSQGNESSHLEKNYCLELLYIESLAKEVALLKMRDAWPFINHHRVCDSDCSLQIAIDPHAARTVLQATSSGGKGILASNPRSRHSLWIGSASTILWTSISGNIRPRIPLTLRSHLAHSSERAMERAMELAVRGIGIIPACRAHLARRRSGGDFSWLQIMLALVAILAAAMLAMGISMTVQLRKEKEKPIRVVVVGASGFLGYHLALGLQGNEKPKVRVVGIDARHTERSRLLDKAGVHMIYGNVTAKDLVANVVKLARPHAIVDFSQQEHAYCLPINQRTLGGTIDAATTSDSVRGVFFASPNRFYMPSSRSGEELAALKAGLLHLPVIEWRFSTVYGEFGRPDFPYFKFAEQIVGGQKVPLWRQRIGNQNYIHVDDAVKVMKQMVLGIAHVPGVVTVVDIGTPEPPLSFRQVIEVVSRLTGKEALVEEADNLNPPPWEVSYVAPTQLYLLDHYISFDTGMRRFLEWYEQRKKRYYF</sequence>
<dbReference type="AlphaFoldDB" id="D8SW65"/>
<dbReference type="Proteomes" id="UP000001514">
    <property type="component" value="Unassembled WGS sequence"/>
</dbReference>
<dbReference type="EMBL" id="GL377647">
    <property type="protein sequence ID" value="EFJ11432.1"/>
    <property type="molecule type" value="Genomic_DNA"/>
</dbReference>
<keyword evidence="5" id="KW-1133">Transmembrane helix</keyword>
<feature type="transmembrane region" description="Helical" evidence="5">
    <location>
        <begin position="241"/>
        <end position="263"/>
    </location>
</feature>
<dbReference type="InterPro" id="IPR001509">
    <property type="entry name" value="Epimerase_deHydtase"/>
</dbReference>
<dbReference type="InParanoid" id="D8SW65"/>
<evidence type="ECO:0000256" key="2">
    <source>
        <dbReference type="ARBA" id="ARBA00023027"/>
    </source>
</evidence>
<dbReference type="InterPro" id="IPR036291">
    <property type="entry name" value="NAD(P)-bd_dom_sf"/>
</dbReference>
<dbReference type="Gramene" id="EFJ11432">
    <property type="protein sequence ID" value="EFJ11432"/>
    <property type="gene ID" value="SELMODRAFT_426374"/>
</dbReference>
<evidence type="ECO:0000256" key="5">
    <source>
        <dbReference type="SAM" id="Phobius"/>
    </source>
</evidence>
<keyword evidence="8" id="KW-1185">Reference proteome</keyword>
<dbReference type="SUPFAM" id="SSF51735">
    <property type="entry name" value="NAD(P)-binding Rossmann-fold domains"/>
    <property type="match status" value="1"/>
</dbReference>
<feature type="compositionally biased region" description="Acidic residues" evidence="4">
    <location>
        <begin position="20"/>
        <end position="35"/>
    </location>
</feature>
<evidence type="ECO:0000259" key="6">
    <source>
        <dbReference type="Pfam" id="PF01370"/>
    </source>
</evidence>
<feature type="compositionally biased region" description="Pro residues" evidence="4">
    <location>
        <begin position="1"/>
        <end position="10"/>
    </location>
</feature>
<dbReference type="Pfam" id="PF01370">
    <property type="entry name" value="Epimerase"/>
    <property type="match status" value="1"/>
</dbReference>
<evidence type="ECO:0000313" key="8">
    <source>
        <dbReference type="Proteomes" id="UP000001514"/>
    </source>
</evidence>
<proteinExistence type="inferred from homology"/>
<keyword evidence="5" id="KW-0812">Transmembrane</keyword>
<organism evidence="8">
    <name type="scientific">Selaginella moellendorffii</name>
    <name type="common">Spikemoss</name>
    <dbReference type="NCBI Taxonomy" id="88036"/>
    <lineage>
        <taxon>Eukaryota</taxon>
        <taxon>Viridiplantae</taxon>
        <taxon>Streptophyta</taxon>
        <taxon>Embryophyta</taxon>
        <taxon>Tracheophyta</taxon>
        <taxon>Lycopodiopsida</taxon>
        <taxon>Selaginellales</taxon>
        <taxon>Selaginellaceae</taxon>
        <taxon>Selaginella</taxon>
    </lineage>
</organism>
<evidence type="ECO:0000313" key="7">
    <source>
        <dbReference type="EMBL" id="EFJ11432.1"/>
    </source>
</evidence>
<dbReference type="KEGG" id="smo:SELMODRAFT_426374"/>
<evidence type="ECO:0000256" key="1">
    <source>
        <dbReference type="ARBA" id="ARBA00007637"/>
    </source>
</evidence>
<keyword evidence="2" id="KW-0520">NAD</keyword>
<reference evidence="7 8" key="1">
    <citation type="journal article" date="2011" name="Science">
        <title>The Selaginella genome identifies genetic changes associated with the evolution of vascular plants.</title>
        <authorList>
            <person name="Banks J.A."/>
            <person name="Nishiyama T."/>
            <person name="Hasebe M."/>
            <person name="Bowman J.L."/>
            <person name="Gribskov M."/>
            <person name="dePamphilis C."/>
            <person name="Albert V.A."/>
            <person name="Aono N."/>
            <person name="Aoyama T."/>
            <person name="Ambrose B.A."/>
            <person name="Ashton N.W."/>
            <person name="Axtell M.J."/>
            <person name="Barker E."/>
            <person name="Barker M.S."/>
            <person name="Bennetzen J.L."/>
            <person name="Bonawitz N.D."/>
            <person name="Chapple C."/>
            <person name="Cheng C."/>
            <person name="Correa L.G."/>
            <person name="Dacre M."/>
            <person name="DeBarry J."/>
            <person name="Dreyer I."/>
            <person name="Elias M."/>
            <person name="Engstrom E.M."/>
            <person name="Estelle M."/>
            <person name="Feng L."/>
            <person name="Finet C."/>
            <person name="Floyd S.K."/>
            <person name="Frommer W.B."/>
            <person name="Fujita T."/>
            <person name="Gramzow L."/>
            <person name="Gutensohn M."/>
            <person name="Harholt J."/>
            <person name="Hattori M."/>
            <person name="Heyl A."/>
            <person name="Hirai T."/>
            <person name="Hiwatashi Y."/>
            <person name="Ishikawa M."/>
            <person name="Iwata M."/>
            <person name="Karol K.G."/>
            <person name="Koehler B."/>
            <person name="Kolukisaoglu U."/>
            <person name="Kubo M."/>
            <person name="Kurata T."/>
            <person name="Lalonde S."/>
            <person name="Li K."/>
            <person name="Li Y."/>
            <person name="Litt A."/>
            <person name="Lyons E."/>
            <person name="Manning G."/>
            <person name="Maruyama T."/>
            <person name="Michael T.P."/>
            <person name="Mikami K."/>
            <person name="Miyazaki S."/>
            <person name="Morinaga S."/>
            <person name="Murata T."/>
            <person name="Mueller-Roeber B."/>
            <person name="Nelson D.R."/>
            <person name="Obara M."/>
            <person name="Oguri Y."/>
            <person name="Olmstead R.G."/>
            <person name="Onodera N."/>
            <person name="Petersen B.L."/>
            <person name="Pils B."/>
            <person name="Prigge M."/>
            <person name="Rensing S.A."/>
            <person name="Riano-Pachon D.M."/>
            <person name="Roberts A.W."/>
            <person name="Sato Y."/>
            <person name="Scheller H.V."/>
            <person name="Schulz B."/>
            <person name="Schulz C."/>
            <person name="Shakirov E.V."/>
            <person name="Shibagaki N."/>
            <person name="Shinohara N."/>
            <person name="Shippen D.E."/>
            <person name="Soerensen I."/>
            <person name="Sotooka R."/>
            <person name="Sugimoto N."/>
            <person name="Sugita M."/>
            <person name="Sumikawa N."/>
            <person name="Tanurdzic M."/>
            <person name="Theissen G."/>
            <person name="Ulvskov P."/>
            <person name="Wakazuki S."/>
            <person name="Weng J.K."/>
            <person name="Willats W.W."/>
            <person name="Wipf D."/>
            <person name="Wolf P.G."/>
            <person name="Yang L."/>
            <person name="Zimmer A.D."/>
            <person name="Zhu Q."/>
            <person name="Mitros T."/>
            <person name="Hellsten U."/>
            <person name="Loque D."/>
            <person name="Otillar R."/>
            <person name="Salamov A."/>
            <person name="Schmutz J."/>
            <person name="Shapiro H."/>
            <person name="Lindquist E."/>
            <person name="Lucas S."/>
            <person name="Rokhsar D."/>
            <person name="Grigoriev I.V."/>
        </authorList>
    </citation>
    <scope>NUCLEOTIDE SEQUENCE [LARGE SCALE GENOMIC DNA]</scope>
</reference>
<keyword evidence="5" id="KW-0472">Membrane</keyword>
<protein>
    <recommendedName>
        <fullName evidence="6">NAD-dependent epimerase/dehydratase domain-containing protein</fullName>
    </recommendedName>
</protein>
<name>D8SW65_SELML</name>
<dbReference type="PANTHER" id="PTHR43574">
    <property type="entry name" value="EPIMERASE-RELATED"/>
    <property type="match status" value="1"/>
</dbReference>
<dbReference type="Gene3D" id="3.90.25.10">
    <property type="entry name" value="UDP-galactose 4-epimerase, domain 1"/>
    <property type="match status" value="1"/>
</dbReference>
<evidence type="ECO:0000256" key="4">
    <source>
        <dbReference type="SAM" id="MobiDB-lite"/>
    </source>
</evidence>
<dbReference type="GO" id="GO:0016854">
    <property type="term" value="F:racemase and epimerase activity"/>
    <property type="evidence" value="ECO:0000318"/>
    <property type="project" value="GO_Central"/>
</dbReference>
<dbReference type="STRING" id="88036.D8SW65"/>
<accession>D8SW65</accession>
<feature type="transmembrane region" description="Helical" evidence="5">
    <location>
        <begin position="275"/>
        <end position="294"/>
    </location>
</feature>
<gene>
    <name evidence="7" type="ORF">SELMODRAFT_426374</name>
</gene>
<keyword evidence="3" id="KW-0413">Isomerase</keyword>
<comment type="similarity">
    <text evidence="1">Belongs to the NAD(P)-dependent epimerase/dehydratase family.</text>
</comment>